<comment type="caution">
    <text evidence="2">The sequence shown here is derived from an EMBL/GenBank/DDBJ whole genome shotgun (WGS) entry which is preliminary data.</text>
</comment>
<dbReference type="Pfam" id="PF02450">
    <property type="entry name" value="LCAT"/>
    <property type="match status" value="1"/>
</dbReference>
<feature type="signal peptide" evidence="1">
    <location>
        <begin position="1"/>
        <end position="17"/>
    </location>
</feature>
<sequence>MEKYFCFVFSLLQLTSAAGLHPIILVPGDGGSQMDAKLNKPAVVHYLCDKTTNDYFNIWLNLELLVPLVIDCWVDNVRLVYNSTTRRTENSPGVDIRIPGFGHTETVEYLDPSQASPGLYFKSIVEASLIPLGYTRNSSISGAPYDFRKAPNELKDWFVDLKKLVEQVYASNGNNGIILICHSMGSPMSLYFLNRQSQSWKNKYIRSLITLGGPWGGSMKAVKVFAAGDDLGSYVLPSKTLRGGQRTYASTAWLLPSKLFWNDTEILISVQNKRNYTMKDFKYFFDDIDFNDGYEMLKDTEGLLGPLDHPGVEVHCLHGSGVSTVE</sequence>
<protein>
    <recommendedName>
        <fullName evidence="4">Group XV phospholipase A2</fullName>
    </recommendedName>
</protein>
<evidence type="ECO:0000313" key="2">
    <source>
        <dbReference type="EMBL" id="CAG7835506.1"/>
    </source>
</evidence>
<dbReference type="InterPro" id="IPR003386">
    <property type="entry name" value="LACT/PDAT_acylTrfase"/>
</dbReference>
<keyword evidence="3" id="KW-1185">Reference proteome</keyword>
<dbReference type="Proteomes" id="UP000708208">
    <property type="component" value="Unassembled WGS sequence"/>
</dbReference>
<keyword evidence="1" id="KW-0732">Signal</keyword>
<feature type="chain" id="PRO_5035262352" description="Group XV phospholipase A2" evidence="1">
    <location>
        <begin position="18"/>
        <end position="326"/>
    </location>
</feature>
<organism evidence="2 3">
    <name type="scientific">Allacma fusca</name>
    <dbReference type="NCBI Taxonomy" id="39272"/>
    <lineage>
        <taxon>Eukaryota</taxon>
        <taxon>Metazoa</taxon>
        <taxon>Ecdysozoa</taxon>
        <taxon>Arthropoda</taxon>
        <taxon>Hexapoda</taxon>
        <taxon>Collembola</taxon>
        <taxon>Symphypleona</taxon>
        <taxon>Sminthuridae</taxon>
        <taxon>Allacma</taxon>
    </lineage>
</organism>
<dbReference type="OrthoDB" id="190846at2759"/>
<dbReference type="EMBL" id="CAJVCH010570644">
    <property type="protein sequence ID" value="CAG7835506.1"/>
    <property type="molecule type" value="Genomic_DNA"/>
</dbReference>
<dbReference type="GO" id="GO:0006629">
    <property type="term" value="P:lipid metabolic process"/>
    <property type="evidence" value="ECO:0007669"/>
    <property type="project" value="InterPro"/>
</dbReference>
<dbReference type="AlphaFoldDB" id="A0A8J2M9E5"/>
<evidence type="ECO:0000313" key="3">
    <source>
        <dbReference type="Proteomes" id="UP000708208"/>
    </source>
</evidence>
<proteinExistence type="predicted"/>
<evidence type="ECO:0008006" key="4">
    <source>
        <dbReference type="Google" id="ProtNLM"/>
    </source>
</evidence>
<gene>
    <name evidence="2" type="ORF">AFUS01_LOCUS44871</name>
</gene>
<name>A0A8J2M9E5_9HEXA</name>
<dbReference type="PANTHER" id="PTHR11440">
    <property type="entry name" value="LECITHIN-CHOLESTEROL ACYLTRANSFERASE-RELATED"/>
    <property type="match status" value="1"/>
</dbReference>
<accession>A0A8J2M9E5</accession>
<feature type="non-terminal residue" evidence="2">
    <location>
        <position position="1"/>
    </location>
</feature>
<dbReference type="GO" id="GO:0008374">
    <property type="term" value="F:O-acyltransferase activity"/>
    <property type="evidence" value="ECO:0007669"/>
    <property type="project" value="InterPro"/>
</dbReference>
<evidence type="ECO:0000256" key="1">
    <source>
        <dbReference type="SAM" id="SignalP"/>
    </source>
</evidence>
<reference evidence="2" key="1">
    <citation type="submission" date="2021-06" db="EMBL/GenBank/DDBJ databases">
        <authorList>
            <person name="Hodson N. C."/>
            <person name="Mongue J. A."/>
            <person name="Jaron S. K."/>
        </authorList>
    </citation>
    <scope>NUCLEOTIDE SEQUENCE</scope>
</reference>